<accession>A0AAN6VDC6</accession>
<gene>
    <name evidence="2" type="ORF">C8A00DRAFT_38993</name>
</gene>
<keyword evidence="3" id="KW-1185">Reference proteome</keyword>
<organism evidence="2 3">
    <name type="scientific">Chaetomidium leptoderma</name>
    <dbReference type="NCBI Taxonomy" id="669021"/>
    <lineage>
        <taxon>Eukaryota</taxon>
        <taxon>Fungi</taxon>
        <taxon>Dikarya</taxon>
        <taxon>Ascomycota</taxon>
        <taxon>Pezizomycotina</taxon>
        <taxon>Sordariomycetes</taxon>
        <taxon>Sordariomycetidae</taxon>
        <taxon>Sordariales</taxon>
        <taxon>Chaetomiaceae</taxon>
        <taxon>Chaetomidium</taxon>
    </lineage>
</organism>
<comment type="caution">
    <text evidence="2">The sequence shown here is derived from an EMBL/GenBank/DDBJ whole genome shotgun (WGS) entry which is preliminary data.</text>
</comment>
<name>A0AAN6VDC6_9PEZI</name>
<reference evidence="2" key="2">
    <citation type="submission" date="2023-05" db="EMBL/GenBank/DDBJ databases">
        <authorList>
            <consortium name="Lawrence Berkeley National Laboratory"/>
            <person name="Steindorff A."/>
            <person name="Hensen N."/>
            <person name="Bonometti L."/>
            <person name="Westerberg I."/>
            <person name="Brannstrom I.O."/>
            <person name="Guillou S."/>
            <person name="Cros-Aarteil S."/>
            <person name="Calhoun S."/>
            <person name="Haridas S."/>
            <person name="Kuo A."/>
            <person name="Mondo S."/>
            <person name="Pangilinan J."/>
            <person name="Riley R."/>
            <person name="Labutti K."/>
            <person name="Andreopoulos B."/>
            <person name="Lipzen A."/>
            <person name="Chen C."/>
            <person name="Yanf M."/>
            <person name="Daum C."/>
            <person name="Ng V."/>
            <person name="Clum A."/>
            <person name="Ohm R."/>
            <person name="Martin F."/>
            <person name="Silar P."/>
            <person name="Natvig D."/>
            <person name="Lalanne C."/>
            <person name="Gautier V."/>
            <person name="Ament-Velasquez S.L."/>
            <person name="Kruys A."/>
            <person name="Hutchinson M.I."/>
            <person name="Powell A.J."/>
            <person name="Barry K."/>
            <person name="Miller A.N."/>
            <person name="Grigoriev I.V."/>
            <person name="Debuchy R."/>
            <person name="Gladieux P."/>
            <person name="Thoren M.H."/>
            <person name="Johannesson H."/>
        </authorList>
    </citation>
    <scope>NUCLEOTIDE SEQUENCE</scope>
    <source>
        <strain evidence="2">CBS 538.74</strain>
    </source>
</reference>
<reference evidence="2" key="1">
    <citation type="journal article" date="2023" name="Mol. Phylogenet. Evol.">
        <title>Genome-scale phylogeny and comparative genomics of the fungal order Sordariales.</title>
        <authorList>
            <person name="Hensen N."/>
            <person name="Bonometti L."/>
            <person name="Westerberg I."/>
            <person name="Brannstrom I.O."/>
            <person name="Guillou S."/>
            <person name="Cros-Aarteil S."/>
            <person name="Calhoun S."/>
            <person name="Haridas S."/>
            <person name="Kuo A."/>
            <person name="Mondo S."/>
            <person name="Pangilinan J."/>
            <person name="Riley R."/>
            <person name="LaButti K."/>
            <person name="Andreopoulos B."/>
            <person name="Lipzen A."/>
            <person name="Chen C."/>
            <person name="Yan M."/>
            <person name="Daum C."/>
            <person name="Ng V."/>
            <person name="Clum A."/>
            <person name="Steindorff A."/>
            <person name="Ohm R.A."/>
            <person name="Martin F."/>
            <person name="Silar P."/>
            <person name="Natvig D.O."/>
            <person name="Lalanne C."/>
            <person name="Gautier V."/>
            <person name="Ament-Velasquez S.L."/>
            <person name="Kruys A."/>
            <person name="Hutchinson M.I."/>
            <person name="Powell A.J."/>
            <person name="Barry K."/>
            <person name="Miller A.N."/>
            <person name="Grigoriev I.V."/>
            <person name="Debuchy R."/>
            <person name="Gladieux P."/>
            <person name="Hiltunen Thoren M."/>
            <person name="Johannesson H."/>
        </authorList>
    </citation>
    <scope>NUCLEOTIDE SEQUENCE</scope>
    <source>
        <strain evidence="2">CBS 538.74</strain>
    </source>
</reference>
<dbReference type="Proteomes" id="UP001302745">
    <property type="component" value="Unassembled WGS sequence"/>
</dbReference>
<dbReference type="AlphaFoldDB" id="A0AAN6VDC6"/>
<proteinExistence type="predicted"/>
<feature type="signal peptide" evidence="1">
    <location>
        <begin position="1"/>
        <end position="19"/>
    </location>
</feature>
<keyword evidence="1" id="KW-0732">Signal</keyword>
<feature type="chain" id="PRO_5042845314" evidence="1">
    <location>
        <begin position="20"/>
        <end position="81"/>
    </location>
</feature>
<sequence>MQFTTLAAAVLGLASSALAVALPNPIPDFKLETRACQASHWSCNGTALQICNGRDWVTTANCARPGCCSVTDGGLNAHCTC</sequence>
<evidence type="ECO:0000313" key="3">
    <source>
        <dbReference type="Proteomes" id="UP001302745"/>
    </source>
</evidence>
<evidence type="ECO:0000256" key="1">
    <source>
        <dbReference type="SAM" id="SignalP"/>
    </source>
</evidence>
<protein>
    <submittedName>
        <fullName evidence="2">Uncharacterized protein</fullName>
    </submittedName>
</protein>
<evidence type="ECO:0000313" key="2">
    <source>
        <dbReference type="EMBL" id="KAK4148440.1"/>
    </source>
</evidence>
<dbReference type="EMBL" id="MU857391">
    <property type="protein sequence ID" value="KAK4148440.1"/>
    <property type="molecule type" value="Genomic_DNA"/>
</dbReference>